<feature type="region of interest" description="Disordered" evidence="1">
    <location>
        <begin position="112"/>
        <end position="133"/>
    </location>
</feature>
<comment type="caution">
    <text evidence="2">The sequence shown here is derived from an EMBL/GenBank/DDBJ whole genome shotgun (WGS) entry which is preliminary data.</text>
</comment>
<keyword evidence="3" id="KW-1185">Reference proteome</keyword>
<proteinExistence type="predicted"/>
<feature type="compositionally biased region" description="Basic and acidic residues" evidence="1">
    <location>
        <begin position="120"/>
        <end position="133"/>
    </location>
</feature>
<gene>
    <name evidence="2" type="ORF">GCM10008942_37630</name>
</gene>
<accession>A0ABN1F8M6</accession>
<protein>
    <submittedName>
        <fullName evidence="2">Uncharacterized protein</fullName>
    </submittedName>
</protein>
<dbReference type="Proteomes" id="UP001499951">
    <property type="component" value="Unassembled WGS sequence"/>
</dbReference>
<organism evidence="2 3">
    <name type="scientific">Rhizomicrobium electricum</name>
    <dbReference type="NCBI Taxonomy" id="480070"/>
    <lineage>
        <taxon>Bacteria</taxon>
        <taxon>Pseudomonadati</taxon>
        <taxon>Pseudomonadota</taxon>
        <taxon>Alphaproteobacteria</taxon>
        <taxon>Micropepsales</taxon>
        <taxon>Micropepsaceae</taxon>
        <taxon>Rhizomicrobium</taxon>
    </lineage>
</organism>
<reference evidence="2 3" key="1">
    <citation type="journal article" date="2019" name="Int. J. Syst. Evol. Microbiol.">
        <title>The Global Catalogue of Microorganisms (GCM) 10K type strain sequencing project: providing services to taxonomists for standard genome sequencing and annotation.</title>
        <authorList>
            <consortium name="The Broad Institute Genomics Platform"/>
            <consortium name="The Broad Institute Genome Sequencing Center for Infectious Disease"/>
            <person name="Wu L."/>
            <person name="Ma J."/>
        </authorList>
    </citation>
    <scope>NUCLEOTIDE SEQUENCE [LARGE SCALE GENOMIC DNA]</scope>
    <source>
        <strain evidence="2 3">JCM 15089</strain>
    </source>
</reference>
<evidence type="ECO:0000313" key="3">
    <source>
        <dbReference type="Proteomes" id="UP001499951"/>
    </source>
</evidence>
<evidence type="ECO:0000256" key="1">
    <source>
        <dbReference type="SAM" id="MobiDB-lite"/>
    </source>
</evidence>
<sequence length="133" mass="14500">MVALAFTPGVLRAQTVTEVTAPKKIAALVSSSSALNVPIEEIAETLEGCAVLDKDFPGLRAHTMYYFFKTMSLNQIAAMSHGQITANMLVQAQADLSDLPIRVVARPLHQTDGENLDFAPPDHRDDRTDNVHK</sequence>
<evidence type="ECO:0000313" key="2">
    <source>
        <dbReference type="EMBL" id="GAA0585189.1"/>
    </source>
</evidence>
<dbReference type="EMBL" id="BAAADD010000011">
    <property type="protein sequence ID" value="GAA0585189.1"/>
    <property type="molecule type" value="Genomic_DNA"/>
</dbReference>
<name>A0ABN1F8M6_9PROT</name>